<feature type="non-terminal residue" evidence="1">
    <location>
        <position position="1"/>
    </location>
</feature>
<proteinExistence type="predicted"/>
<reference evidence="1" key="1">
    <citation type="journal article" date="2022" name="bioRxiv">
        <title>Sequencing and chromosome-scale assembly of the giantPleurodeles waltlgenome.</title>
        <authorList>
            <person name="Brown T."/>
            <person name="Elewa A."/>
            <person name="Iarovenko S."/>
            <person name="Subramanian E."/>
            <person name="Araus A.J."/>
            <person name="Petzold A."/>
            <person name="Susuki M."/>
            <person name="Suzuki K.-i.T."/>
            <person name="Hayashi T."/>
            <person name="Toyoda A."/>
            <person name="Oliveira C."/>
            <person name="Osipova E."/>
            <person name="Leigh N.D."/>
            <person name="Simon A."/>
            <person name="Yun M.H."/>
        </authorList>
    </citation>
    <scope>NUCLEOTIDE SEQUENCE</scope>
    <source>
        <strain evidence="1">20211129_DDA</strain>
        <tissue evidence="1">Liver</tissue>
    </source>
</reference>
<evidence type="ECO:0000313" key="2">
    <source>
        <dbReference type="Proteomes" id="UP001066276"/>
    </source>
</evidence>
<dbReference type="EMBL" id="JANPWB010000011">
    <property type="protein sequence ID" value="KAJ1122338.1"/>
    <property type="molecule type" value="Genomic_DNA"/>
</dbReference>
<name>A0AAV7P9E2_PLEWA</name>
<gene>
    <name evidence="1" type="ORF">NDU88_000830</name>
</gene>
<keyword evidence="2" id="KW-1185">Reference proteome</keyword>
<protein>
    <submittedName>
        <fullName evidence="1">Uncharacterized protein</fullName>
    </submittedName>
</protein>
<feature type="non-terminal residue" evidence="1">
    <location>
        <position position="50"/>
    </location>
</feature>
<comment type="caution">
    <text evidence="1">The sequence shown here is derived from an EMBL/GenBank/DDBJ whole genome shotgun (WGS) entry which is preliminary data.</text>
</comment>
<dbReference type="AlphaFoldDB" id="A0AAV7P9E2"/>
<evidence type="ECO:0000313" key="1">
    <source>
        <dbReference type="EMBL" id="KAJ1122338.1"/>
    </source>
</evidence>
<accession>A0AAV7P9E2</accession>
<organism evidence="1 2">
    <name type="scientific">Pleurodeles waltl</name>
    <name type="common">Iberian ribbed newt</name>
    <dbReference type="NCBI Taxonomy" id="8319"/>
    <lineage>
        <taxon>Eukaryota</taxon>
        <taxon>Metazoa</taxon>
        <taxon>Chordata</taxon>
        <taxon>Craniata</taxon>
        <taxon>Vertebrata</taxon>
        <taxon>Euteleostomi</taxon>
        <taxon>Amphibia</taxon>
        <taxon>Batrachia</taxon>
        <taxon>Caudata</taxon>
        <taxon>Salamandroidea</taxon>
        <taxon>Salamandridae</taxon>
        <taxon>Pleurodelinae</taxon>
        <taxon>Pleurodeles</taxon>
    </lineage>
</organism>
<sequence>QWERESGSRSVCLVVCERVSLLPGVCLSICGSSIHLVVCGSSVCLVVCGS</sequence>
<dbReference type="Proteomes" id="UP001066276">
    <property type="component" value="Chromosome 7"/>
</dbReference>